<dbReference type="Proteomes" id="UP001196873">
    <property type="component" value="Unassembled WGS sequence"/>
</dbReference>
<proteinExistence type="predicted"/>
<dbReference type="PROSITE" id="PS51257">
    <property type="entry name" value="PROKAR_LIPOPROTEIN"/>
    <property type="match status" value="1"/>
</dbReference>
<reference evidence="2" key="1">
    <citation type="submission" date="2021-07" db="EMBL/GenBank/DDBJ databases">
        <title>Genomic diversity and antimicrobial resistance of Prevotella spp. isolated from chronic lung disease airways.</title>
        <authorList>
            <person name="Webb K.A."/>
            <person name="Olagoke O.S."/>
            <person name="Baird T."/>
            <person name="Neill J."/>
            <person name="Pham A."/>
            <person name="Wells T.J."/>
            <person name="Ramsay K.A."/>
            <person name="Bell S.C."/>
            <person name="Sarovich D.S."/>
            <person name="Price E.P."/>
        </authorList>
    </citation>
    <scope>NUCLEOTIDE SEQUENCE</scope>
    <source>
        <strain evidence="2">SCHI0047.S.3</strain>
    </source>
</reference>
<keyword evidence="1" id="KW-0732">Signal</keyword>
<evidence type="ECO:0008006" key="4">
    <source>
        <dbReference type="Google" id="ProtNLM"/>
    </source>
</evidence>
<gene>
    <name evidence="2" type="ORF">KZY68_12285</name>
</gene>
<dbReference type="AlphaFoldDB" id="A0AAW4NTQ4"/>
<evidence type="ECO:0000256" key="1">
    <source>
        <dbReference type="SAM" id="SignalP"/>
    </source>
</evidence>
<dbReference type="RefSeq" id="WP_219428290.1">
    <property type="nucleotide sequence ID" value="NZ_JAHXRD010000020.1"/>
</dbReference>
<dbReference type="EMBL" id="JAHXRF010000021">
    <property type="protein sequence ID" value="MBW4866761.1"/>
    <property type="molecule type" value="Genomic_DNA"/>
</dbReference>
<dbReference type="InterPro" id="IPR051200">
    <property type="entry name" value="Host-pathogen_enzymatic-act"/>
</dbReference>
<evidence type="ECO:0000313" key="2">
    <source>
        <dbReference type="EMBL" id="MBW4866761.1"/>
    </source>
</evidence>
<comment type="caution">
    <text evidence="2">The sequence shown here is derived from an EMBL/GenBank/DDBJ whole genome shotgun (WGS) entry which is preliminary data.</text>
</comment>
<evidence type="ECO:0000313" key="3">
    <source>
        <dbReference type="Proteomes" id="UP001196873"/>
    </source>
</evidence>
<name>A0AAW4NTQ4_9BACT</name>
<organism evidence="2 3">
    <name type="scientific">Segatella salivae</name>
    <dbReference type="NCBI Taxonomy" id="228604"/>
    <lineage>
        <taxon>Bacteria</taxon>
        <taxon>Pseudomonadati</taxon>
        <taxon>Bacteroidota</taxon>
        <taxon>Bacteroidia</taxon>
        <taxon>Bacteroidales</taxon>
        <taxon>Prevotellaceae</taxon>
        <taxon>Segatella</taxon>
    </lineage>
</organism>
<dbReference type="PANTHER" id="PTHR47197">
    <property type="entry name" value="PROTEIN NIRF"/>
    <property type="match status" value="1"/>
</dbReference>
<accession>A0AAW4NTQ4</accession>
<dbReference type="PANTHER" id="PTHR47197:SF3">
    <property type="entry name" value="DIHYDRO-HEME D1 DEHYDROGENASE"/>
    <property type="match status" value="1"/>
</dbReference>
<feature type="chain" id="PRO_5043588052" description="Surface layer protein" evidence="1">
    <location>
        <begin position="24"/>
        <end position="371"/>
    </location>
</feature>
<protein>
    <recommendedName>
        <fullName evidence="4">Surface layer protein</fullName>
    </recommendedName>
</protein>
<feature type="signal peptide" evidence="1">
    <location>
        <begin position="1"/>
        <end position="23"/>
    </location>
</feature>
<sequence>MKKIILSLSTVLLSIALFTSCDKDDTPDLQPVITSNGAFVACSGNMKSKIPGSISYWDYATNAVSENIFTKANGRLLGGTVNDGVCYGSKIYYVVTDESTIEVVDRNQKSVKQIKTTDLLGAANGKKPRHIIAGAGAVWVTTYGGYVAAIDTTTFTLRKSYKVGSYPEGLTATNNFIYVANSDWGNGNGSISKIYLATDEVKEFKIEGIKNPQAIYVNPTGVYVLDWGSYDASYHQLGAGLKILKTKNDKDIAEDVVPNATLVSYYRGSFYTVNAPYGAPTVSYSIYDPFKKAMSNMTYKYDATKFSPSAIAVDPVSGHIFISFYERIGGRLSYSTAGYLKEFDASGNELHSTKVGVGPTTIFFNTKVDWK</sequence>